<protein>
    <submittedName>
        <fullName evidence="1">Uncharacterized protein</fullName>
    </submittedName>
</protein>
<sequence length="67" mass="7714">MGWSTRQLQDLRLCDIGLLIVHWDMSIRYLSADVQDIERHEAAMLIKQVFASDRVDFATDDGLTYGL</sequence>
<evidence type="ECO:0000313" key="2">
    <source>
        <dbReference type="Proteomes" id="UP000680067"/>
    </source>
</evidence>
<dbReference type="AlphaFoldDB" id="A0A941DR95"/>
<organism evidence="1 2">
    <name type="scientific">Undibacterium luofuense</name>
    <dbReference type="NCBI Taxonomy" id="2828733"/>
    <lineage>
        <taxon>Bacteria</taxon>
        <taxon>Pseudomonadati</taxon>
        <taxon>Pseudomonadota</taxon>
        <taxon>Betaproteobacteria</taxon>
        <taxon>Burkholderiales</taxon>
        <taxon>Oxalobacteraceae</taxon>
        <taxon>Undibacterium</taxon>
    </lineage>
</organism>
<dbReference type="RefSeq" id="WP_212689503.1">
    <property type="nucleotide sequence ID" value="NZ_JAGSPN010000028.1"/>
</dbReference>
<evidence type="ECO:0000313" key="1">
    <source>
        <dbReference type="EMBL" id="MBR7784237.1"/>
    </source>
</evidence>
<accession>A0A941DR95</accession>
<name>A0A941DR95_9BURK</name>
<reference evidence="1" key="1">
    <citation type="submission" date="2021-04" db="EMBL/GenBank/DDBJ databases">
        <title>novel species isolated from subtropical streams in China.</title>
        <authorList>
            <person name="Lu H."/>
        </authorList>
    </citation>
    <scope>NUCLEOTIDE SEQUENCE</scope>
    <source>
        <strain evidence="1">LFS511W</strain>
    </source>
</reference>
<dbReference type="EMBL" id="JAGSPN010000028">
    <property type="protein sequence ID" value="MBR7784237.1"/>
    <property type="molecule type" value="Genomic_DNA"/>
</dbReference>
<dbReference type="Proteomes" id="UP000680067">
    <property type="component" value="Unassembled WGS sequence"/>
</dbReference>
<gene>
    <name evidence="1" type="ORF">KDM89_19045</name>
</gene>
<keyword evidence="2" id="KW-1185">Reference proteome</keyword>
<proteinExistence type="predicted"/>
<comment type="caution">
    <text evidence="1">The sequence shown here is derived from an EMBL/GenBank/DDBJ whole genome shotgun (WGS) entry which is preliminary data.</text>
</comment>